<dbReference type="SUPFAM" id="SSF52047">
    <property type="entry name" value="RNI-like"/>
    <property type="match status" value="1"/>
</dbReference>
<dbReference type="SUPFAM" id="SSF81383">
    <property type="entry name" value="F-box domain"/>
    <property type="match status" value="1"/>
</dbReference>
<dbReference type="Gene3D" id="1.20.1280.50">
    <property type="match status" value="1"/>
</dbReference>
<dbReference type="InterPro" id="IPR032675">
    <property type="entry name" value="LRR_dom_sf"/>
</dbReference>
<dbReference type="AlphaFoldDB" id="A0AAV1E9G2"/>
<proteinExistence type="predicted"/>
<name>A0AAV1E9G2_OLDCO</name>
<dbReference type="EMBL" id="OX459125">
    <property type="protein sequence ID" value="CAI9116261.1"/>
    <property type="molecule type" value="Genomic_DNA"/>
</dbReference>
<dbReference type="PANTHER" id="PTHR38926:SF80">
    <property type="entry name" value="F-BOX DOMAIN, LEUCINE-RICH REPEAT DOMAIN SUPERFAMILY"/>
    <property type="match status" value="1"/>
</dbReference>
<dbReference type="Gene3D" id="3.80.10.10">
    <property type="entry name" value="Ribonuclease Inhibitor"/>
    <property type="match status" value="1"/>
</dbReference>
<dbReference type="PANTHER" id="PTHR38926">
    <property type="entry name" value="F-BOX DOMAIN CONTAINING PROTEIN, EXPRESSED"/>
    <property type="match status" value="1"/>
</dbReference>
<protein>
    <submittedName>
        <fullName evidence="1">OLC1v1017358C1</fullName>
    </submittedName>
</protein>
<reference evidence="1" key="1">
    <citation type="submission" date="2023-03" db="EMBL/GenBank/DDBJ databases">
        <authorList>
            <person name="Julca I."/>
        </authorList>
    </citation>
    <scope>NUCLEOTIDE SEQUENCE</scope>
</reference>
<keyword evidence="2" id="KW-1185">Reference proteome</keyword>
<dbReference type="InterPro" id="IPR036047">
    <property type="entry name" value="F-box-like_dom_sf"/>
</dbReference>
<dbReference type="Proteomes" id="UP001161247">
    <property type="component" value="Chromosome 8"/>
</dbReference>
<evidence type="ECO:0000313" key="2">
    <source>
        <dbReference type="Proteomes" id="UP001161247"/>
    </source>
</evidence>
<gene>
    <name evidence="1" type="ORF">OLC1_LOCUS22609</name>
</gene>
<organism evidence="1 2">
    <name type="scientific">Oldenlandia corymbosa var. corymbosa</name>
    <dbReference type="NCBI Taxonomy" id="529605"/>
    <lineage>
        <taxon>Eukaryota</taxon>
        <taxon>Viridiplantae</taxon>
        <taxon>Streptophyta</taxon>
        <taxon>Embryophyta</taxon>
        <taxon>Tracheophyta</taxon>
        <taxon>Spermatophyta</taxon>
        <taxon>Magnoliopsida</taxon>
        <taxon>eudicotyledons</taxon>
        <taxon>Gunneridae</taxon>
        <taxon>Pentapetalae</taxon>
        <taxon>asterids</taxon>
        <taxon>lamiids</taxon>
        <taxon>Gentianales</taxon>
        <taxon>Rubiaceae</taxon>
        <taxon>Rubioideae</taxon>
        <taxon>Spermacoceae</taxon>
        <taxon>Hedyotis-Oldenlandia complex</taxon>
        <taxon>Oldenlandia</taxon>
    </lineage>
</organism>
<sequence length="310" mass="35204">MEGAVSRAWEQLHPDVLGVIFEELSMEEKFNVIPLVCKPWGKAVKEEPSCWKDIDISDWSYGKEPEKVDKMLRLLITRSSGSPQKLCVSNVQLESSFHFIAEHAQSLLALKLPKSKMNDSLMKTIAGKFSNLTELDLSYCNKIGAATLEAIGKNCKSLETFRRNLHPPHVTGKLLHNEEAHAIAATMPKLKSLEIVFNLLDSNGVLEIIGGCCDLELLDIRGCRGVELGVNYLREKFPRVHVLGPEVEDFYDEDIWEYYRSDTDSDTWDDDFENLNELILEDFQRRVTISFNDGGNDHHQEIVNGWPIDP</sequence>
<evidence type="ECO:0000313" key="1">
    <source>
        <dbReference type="EMBL" id="CAI9116261.1"/>
    </source>
</evidence>
<accession>A0AAV1E9G2</accession>